<keyword evidence="5" id="KW-1185">Reference proteome</keyword>
<sequence length="163" mass="17427">MGGDAGGALIRRADLADIDHLVAFRAQMMREMGEDVDADPSWRDDAAAWFARRMKDPAAFAAFVAELPGAGVVGCAVGTIDDHAPSPRNRSGQRGEIANVVTAPDFRGRGLARACTRALLTWFADATTATTVRLAATADGEALYRSLGFAEPRDLILQLRVVR</sequence>
<dbReference type="PANTHER" id="PTHR43877:SF1">
    <property type="entry name" value="ACETYLTRANSFERASE"/>
    <property type="match status" value="1"/>
</dbReference>
<dbReference type="PROSITE" id="PS51186">
    <property type="entry name" value="GNAT"/>
    <property type="match status" value="1"/>
</dbReference>
<dbReference type="Gene3D" id="3.40.630.30">
    <property type="match status" value="1"/>
</dbReference>
<dbReference type="EMBL" id="JBHSQJ010000004">
    <property type="protein sequence ID" value="MFC5905789.1"/>
    <property type="molecule type" value="Genomic_DNA"/>
</dbReference>
<dbReference type="RefSeq" id="WP_380578564.1">
    <property type="nucleotide sequence ID" value="NZ_JBHSQJ010000004.1"/>
</dbReference>
<reference evidence="5" key="1">
    <citation type="journal article" date="2019" name="Int. J. Syst. Evol. Microbiol.">
        <title>The Global Catalogue of Microorganisms (GCM) 10K type strain sequencing project: providing services to taxonomists for standard genome sequencing and annotation.</title>
        <authorList>
            <consortium name="The Broad Institute Genomics Platform"/>
            <consortium name="The Broad Institute Genome Sequencing Center for Infectious Disease"/>
            <person name="Wu L."/>
            <person name="Ma J."/>
        </authorList>
    </citation>
    <scope>NUCLEOTIDE SEQUENCE [LARGE SCALE GENOMIC DNA]</scope>
    <source>
        <strain evidence="5">JCM 4816</strain>
    </source>
</reference>
<dbReference type="Proteomes" id="UP001596174">
    <property type="component" value="Unassembled WGS sequence"/>
</dbReference>
<name>A0ABW1FTH1_9ACTN</name>
<evidence type="ECO:0000313" key="5">
    <source>
        <dbReference type="Proteomes" id="UP001596174"/>
    </source>
</evidence>
<organism evidence="4 5">
    <name type="scientific">Streptacidiphilus monticola</name>
    <dbReference type="NCBI Taxonomy" id="2161674"/>
    <lineage>
        <taxon>Bacteria</taxon>
        <taxon>Bacillati</taxon>
        <taxon>Actinomycetota</taxon>
        <taxon>Actinomycetes</taxon>
        <taxon>Kitasatosporales</taxon>
        <taxon>Streptomycetaceae</taxon>
        <taxon>Streptacidiphilus</taxon>
    </lineage>
</organism>
<dbReference type="InterPro" id="IPR000182">
    <property type="entry name" value="GNAT_dom"/>
</dbReference>
<dbReference type="EC" id="2.3.-.-" evidence="4"/>
<dbReference type="InterPro" id="IPR050832">
    <property type="entry name" value="Bact_Acetyltransf"/>
</dbReference>
<proteinExistence type="predicted"/>
<dbReference type="SUPFAM" id="SSF55729">
    <property type="entry name" value="Acyl-CoA N-acyltransferases (Nat)"/>
    <property type="match status" value="1"/>
</dbReference>
<gene>
    <name evidence="4" type="ORF">ACFP3V_00925</name>
</gene>
<dbReference type="Pfam" id="PF00583">
    <property type="entry name" value="Acetyltransf_1"/>
    <property type="match status" value="1"/>
</dbReference>
<evidence type="ECO:0000313" key="4">
    <source>
        <dbReference type="EMBL" id="MFC5905789.1"/>
    </source>
</evidence>
<evidence type="ECO:0000259" key="3">
    <source>
        <dbReference type="PROSITE" id="PS51186"/>
    </source>
</evidence>
<evidence type="ECO:0000256" key="2">
    <source>
        <dbReference type="ARBA" id="ARBA00023315"/>
    </source>
</evidence>
<feature type="domain" description="N-acetyltransferase" evidence="3">
    <location>
        <begin position="8"/>
        <end position="163"/>
    </location>
</feature>
<comment type="caution">
    <text evidence="4">The sequence shown here is derived from an EMBL/GenBank/DDBJ whole genome shotgun (WGS) entry which is preliminary data.</text>
</comment>
<dbReference type="GO" id="GO:0016746">
    <property type="term" value="F:acyltransferase activity"/>
    <property type="evidence" value="ECO:0007669"/>
    <property type="project" value="UniProtKB-KW"/>
</dbReference>
<dbReference type="PANTHER" id="PTHR43877">
    <property type="entry name" value="AMINOALKYLPHOSPHONATE N-ACETYLTRANSFERASE-RELATED-RELATED"/>
    <property type="match status" value="1"/>
</dbReference>
<dbReference type="InterPro" id="IPR016181">
    <property type="entry name" value="Acyl_CoA_acyltransferase"/>
</dbReference>
<keyword evidence="1 4" id="KW-0808">Transferase</keyword>
<evidence type="ECO:0000256" key="1">
    <source>
        <dbReference type="ARBA" id="ARBA00022679"/>
    </source>
</evidence>
<keyword evidence="2 4" id="KW-0012">Acyltransferase</keyword>
<dbReference type="CDD" id="cd04301">
    <property type="entry name" value="NAT_SF"/>
    <property type="match status" value="1"/>
</dbReference>
<accession>A0ABW1FTH1</accession>
<protein>
    <submittedName>
        <fullName evidence="4">GNAT family N-acetyltransferase</fullName>
        <ecNumber evidence="4">2.3.-.-</ecNumber>
    </submittedName>
</protein>